<protein>
    <recommendedName>
        <fullName evidence="4">CHCH domain-containing protein</fullName>
    </recommendedName>
</protein>
<accession>A0A182PHG9</accession>
<dbReference type="AlphaFoldDB" id="A0A182PHG9"/>
<feature type="region of interest" description="Disordered" evidence="1">
    <location>
        <begin position="54"/>
        <end position="81"/>
    </location>
</feature>
<dbReference type="PANTHER" id="PTHR13523">
    <property type="entry name" value="COILED-COIL-HELIX-COILED-COIL-HELIX DOMAIN CONTAINING 2/NUR77"/>
    <property type="match status" value="1"/>
</dbReference>
<reference evidence="3" key="1">
    <citation type="submission" date="2013-03" db="EMBL/GenBank/DDBJ databases">
        <title>The Genome Sequence of Anopheles epiroticus epiroticus2.</title>
        <authorList>
            <consortium name="The Broad Institute Genomics Platform"/>
            <person name="Neafsey D.E."/>
            <person name="Howell P."/>
            <person name="Walker B."/>
            <person name="Young S.K."/>
            <person name="Zeng Q."/>
            <person name="Gargeya S."/>
            <person name="Fitzgerald M."/>
            <person name="Haas B."/>
            <person name="Abouelleil A."/>
            <person name="Allen A.W."/>
            <person name="Alvarado L."/>
            <person name="Arachchi H.M."/>
            <person name="Berlin A.M."/>
            <person name="Chapman S.B."/>
            <person name="Gainer-Dewar J."/>
            <person name="Goldberg J."/>
            <person name="Griggs A."/>
            <person name="Gujja S."/>
            <person name="Hansen M."/>
            <person name="Howarth C."/>
            <person name="Imamovic A."/>
            <person name="Ireland A."/>
            <person name="Larimer J."/>
            <person name="McCowan C."/>
            <person name="Murphy C."/>
            <person name="Pearson M."/>
            <person name="Poon T.W."/>
            <person name="Priest M."/>
            <person name="Roberts A."/>
            <person name="Saif S."/>
            <person name="Shea T."/>
            <person name="Sisk P."/>
            <person name="Sykes S."/>
            <person name="Wortman J."/>
            <person name="Nusbaum C."/>
            <person name="Birren B."/>
        </authorList>
    </citation>
    <scope>NUCLEOTIDE SEQUENCE [LARGE SCALE GENOMIC DNA]</scope>
    <source>
        <strain evidence="3">Epiroticus2</strain>
    </source>
</reference>
<sequence length="128" mass="13390">MGEISIDHAQTAPSAIPTPQQPGIFSQMAATAGGVALGSILGRALGGLLEPKEQGAVATDKEKQSAMEAATASVPDKKPPTEECNLEIKQFLSCIDREADVKICEGFKEAMQQCKNKASSSSSLFSHV</sequence>
<reference evidence="2" key="2">
    <citation type="submission" date="2020-05" db="UniProtKB">
        <authorList>
            <consortium name="EnsemblMetazoa"/>
        </authorList>
    </citation>
    <scope>IDENTIFICATION</scope>
    <source>
        <strain evidence="2">Epiroticus2</strain>
    </source>
</reference>
<dbReference type="STRING" id="199890.A0A182PHG9"/>
<name>A0A182PHG9_9DIPT</name>
<evidence type="ECO:0000313" key="3">
    <source>
        <dbReference type="Proteomes" id="UP000075885"/>
    </source>
</evidence>
<organism evidence="2 3">
    <name type="scientific">Anopheles epiroticus</name>
    <dbReference type="NCBI Taxonomy" id="199890"/>
    <lineage>
        <taxon>Eukaryota</taxon>
        <taxon>Metazoa</taxon>
        <taxon>Ecdysozoa</taxon>
        <taxon>Arthropoda</taxon>
        <taxon>Hexapoda</taxon>
        <taxon>Insecta</taxon>
        <taxon>Pterygota</taxon>
        <taxon>Neoptera</taxon>
        <taxon>Endopterygota</taxon>
        <taxon>Diptera</taxon>
        <taxon>Nematocera</taxon>
        <taxon>Culicoidea</taxon>
        <taxon>Culicidae</taxon>
        <taxon>Anophelinae</taxon>
        <taxon>Anopheles</taxon>
    </lineage>
</organism>
<dbReference type="GO" id="GO:0007005">
    <property type="term" value="P:mitochondrion organization"/>
    <property type="evidence" value="ECO:0007669"/>
    <property type="project" value="InterPro"/>
</dbReference>
<evidence type="ECO:0008006" key="4">
    <source>
        <dbReference type="Google" id="ProtNLM"/>
    </source>
</evidence>
<feature type="compositionally biased region" description="Polar residues" evidence="1">
    <location>
        <begin position="11"/>
        <end position="21"/>
    </location>
</feature>
<dbReference type="InterPro" id="IPR055304">
    <property type="entry name" value="CHCHD2/10-like"/>
</dbReference>
<dbReference type="VEuPathDB" id="VectorBase:AEPI006378"/>
<dbReference type="EnsemblMetazoa" id="AEPI006378-RA">
    <property type="protein sequence ID" value="AEPI006378-PA"/>
    <property type="gene ID" value="AEPI006378"/>
</dbReference>
<dbReference type="GO" id="GO:0005739">
    <property type="term" value="C:mitochondrion"/>
    <property type="evidence" value="ECO:0007669"/>
    <property type="project" value="TreeGrafter"/>
</dbReference>
<feature type="region of interest" description="Disordered" evidence="1">
    <location>
        <begin position="1"/>
        <end position="21"/>
    </location>
</feature>
<proteinExistence type="predicted"/>
<keyword evidence="3" id="KW-1185">Reference proteome</keyword>
<dbReference type="Proteomes" id="UP000075885">
    <property type="component" value="Unassembled WGS sequence"/>
</dbReference>
<dbReference type="GO" id="GO:0005634">
    <property type="term" value="C:nucleus"/>
    <property type="evidence" value="ECO:0007669"/>
    <property type="project" value="TreeGrafter"/>
</dbReference>
<evidence type="ECO:0000313" key="2">
    <source>
        <dbReference type="EnsemblMetazoa" id="AEPI006378-PA"/>
    </source>
</evidence>
<evidence type="ECO:0000256" key="1">
    <source>
        <dbReference type="SAM" id="MobiDB-lite"/>
    </source>
</evidence>
<dbReference type="PANTHER" id="PTHR13523:SF2">
    <property type="entry name" value="COILED-COIL-HELIX-COILED-COIL-HELIX DOMAIN CONTAINING 2, ISOFORM A-RELATED"/>
    <property type="match status" value="1"/>
</dbReference>